<dbReference type="SUPFAM" id="SSF52540">
    <property type="entry name" value="P-loop containing nucleoside triphosphate hydrolases"/>
    <property type="match status" value="1"/>
</dbReference>
<dbReference type="Gene3D" id="3.40.50.300">
    <property type="entry name" value="P-loop containing nucleotide triphosphate hydrolases"/>
    <property type="match status" value="1"/>
</dbReference>
<keyword evidence="7 12" id="KW-0418">Kinase</keyword>
<keyword evidence="6 12" id="KW-0547">Nucleotide-binding</keyword>
<evidence type="ECO:0000256" key="8">
    <source>
        <dbReference type="ARBA" id="ARBA00022840"/>
    </source>
</evidence>
<protein>
    <recommendedName>
        <fullName evidence="3 12">Thymidylate kinase</fullName>
        <ecNumber evidence="2 12">2.7.4.9</ecNumber>
    </recommendedName>
    <alternativeName>
        <fullName evidence="9 12">dTMP kinase</fullName>
    </alternativeName>
</protein>
<evidence type="ECO:0000256" key="1">
    <source>
        <dbReference type="ARBA" id="ARBA00009776"/>
    </source>
</evidence>
<dbReference type="CDD" id="cd01672">
    <property type="entry name" value="TMPK"/>
    <property type="match status" value="1"/>
</dbReference>
<dbReference type="GO" id="GO:0004798">
    <property type="term" value="F:dTMP kinase activity"/>
    <property type="evidence" value="ECO:0007669"/>
    <property type="project" value="UniProtKB-UniRule"/>
</dbReference>
<dbReference type="InterPro" id="IPR018094">
    <property type="entry name" value="Thymidylate_kinase"/>
</dbReference>
<keyword evidence="8 12" id="KW-0067">ATP-binding</keyword>
<dbReference type="GO" id="GO:0005829">
    <property type="term" value="C:cytosol"/>
    <property type="evidence" value="ECO:0007669"/>
    <property type="project" value="TreeGrafter"/>
</dbReference>
<dbReference type="EMBL" id="FPBL01000010">
    <property type="protein sequence ID" value="SFU75251.1"/>
    <property type="molecule type" value="Genomic_DNA"/>
</dbReference>
<feature type="binding site" evidence="12">
    <location>
        <begin position="14"/>
        <end position="21"/>
    </location>
    <ligand>
        <name>ATP</name>
        <dbReference type="ChEBI" id="CHEBI:30616"/>
    </ligand>
</feature>
<evidence type="ECO:0000256" key="3">
    <source>
        <dbReference type="ARBA" id="ARBA00017144"/>
    </source>
</evidence>
<dbReference type="InterPro" id="IPR039430">
    <property type="entry name" value="Thymidylate_kin-like_dom"/>
</dbReference>
<comment type="function">
    <text evidence="11 12">Phosphorylation of dTMP to form dTDP in both de novo and salvage pathways of dTTP synthesis.</text>
</comment>
<evidence type="ECO:0000256" key="11">
    <source>
        <dbReference type="ARBA" id="ARBA00057735"/>
    </source>
</evidence>
<dbReference type="GO" id="GO:0005524">
    <property type="term" value="F:ATP binding"/>
    <property type="evidence" value="ECO:0007669"/>
    <property type="project" value="UniProtKB-UniRule"/>
</dbReference>
<reference evidence="14 15" key="1">
    <citation type="submission" date="2016-10" db="EMBL/GenBank/DDBJ databases">
        <authorList>
            <person name="de Groot N.N."/>
        </authorList>
    </citation>
    <scope>NUCLEOTIDE SEQUENCE [LARGE SCALE GENOMIC DNA]</scope>
    <source>
        <strain evidence="14 15">Nm24</strain>
    </source>
</reference>
<dbReference type="Proteomes" id="UP000183926">
    <property type="component" value="Unassembled WGS sequence"/>
</dbReference>
<keyword evidence="4 12" id="KW-0808">Transferase</keyword>
<organism evidence="14 15">
    <name type="scientific">Nitrosomonas eutropha</name>
    <dbReference type="NCBI Taxonomy" id="916"/>
    <lineage>
        <taxon>Bacteria</taxon>
        <taxon>Pseudomonadati</taxon>
        <taxon>Pseudomonadota</taxon>
        <taxon>Betaproteobacteria</taxon>
        <taxon>Nitrosomonadales</taxon>
        <taxon>Nitrosomonadaceae</taxon>
        <taxon>Nitrosomonas</taxon>
    </lineage>
</organism>
<keyword evidence="5 12" id="KW-0545">Nucleotide biosynthesis</keyword>
<sequence>MTILRRGKFITFEGIDGAGKSTHLAWLEHFLQDKGVEVVVTREPGGTALGEALRKLLLDHQQVMHAETEALLMFAARREHLDKVILPALERGAWVISDRFTDASFAYQGGGRGVPAARLEILEQWVQGNFSSDLTLYFDVPVTISRQRVQSARVADRFELEPDLFFERVRQAYLQRASQFPERIKVVDGSLPLAEVKMAMVEAVEEFWLSHAPSR</sequence>
<comment type="catalytic activity">
    <reaction evidence="10 12">
        <text>dTMP + ATP = dTDP + ADP</text>
        <dbReference type="Rhea" id="RHEA:13517"/>
        <dbReference type="ChEBI" id="CHEBI:30616"/>
        <dbReference type="ChEBI" id="CHEBI:58369"/>
        <dbReference type="ChEBI" id="CHEBI:63528"/>
        <dbReference type="ChEBI" id="CHEBI:456216"/>
        <dbReference type="EC" id="2.7.4.9"/>
    </reaction>
</comment>
<comment type="similarity">
    <text evidence="1 12">Belongs to the thymidylate kinase family.</text>
</comment>
<proteinExistence type="inferred from homology"/>
<dbReference type="PANTHER" id="PTHR10344:SF4">
    <property type="entry name" value="UMP-CMP KINASE 2, MITOCHONDRIAL"/>
    <property type="match status" value="1"/>
</dbReference>
<dbReference type="Pfam" id="PF02223">
    <property type="entry name" value="Thymidylate_kin"/>
    <property type="match status" value="1"/>
</dbReference>
<dbReference type="NCBIfam" id="TIGR00041">
    <property type="entry name" value="DTMP_kinase"/>
    <property type="match status" value="1"/>
</dbReference>
<dbReference type="HAMAP" id="MF_00165">
    <property type="entry name" value="Thymidylate_kinase"/>
    <property type="match status" value="1"/>
</dbReference>
<dbReference type="PANTHER" id="PTHR10344">
    <property type="entry name" value="THYMIDYLATE KINASE"/>
    <property type="match status" value="1"/>
</dbReference>
<evidence type="ECO:0000313" key="14">
    <source>
        <dbReference type="EMBL" id="SFU75251.1"/>
    </source>
</evidence>
<evidence type="ECO:0000256" key="9">
    <source>
        <dbReference type="ARBA" id="ARBA00029962"/>
    </source>
</evidence>
<evidence type="ECO:0000256" key="10">
    <source>
        <dbReference type="ARBA" id="ARBA00048743"/>
    </source>
</evidence>
<dbReference type="GO" id="GO:0006233">
    <property type="term" value="P:dTDP biosynthetic process"/>
    <property type="evidence" value="ECO:0007669"/>
    <property type="project" value="InterPro"/>
</dbReference>
<evidence type="ECO:0000256" key="4">
    <source>
        <dbReference type="ARBA" id="ARBA00022679"/>
    </source>
</evidence>
<evidence type="ECO:0000256" key="7">
    <source>
        <dbReference type="ARBA" id="ARBA00022777"/>
    </source>
</evidence>
<evidence type="ECO:0000259" key="13">
    <source>
        <dbReference type="Pfam" id="PF02223"/>
    </source>
</evidence>
<evidence type="ECO:0000313" key="15">
    <source>
        <dbReference type="Proteomes" id="UP000183926"/>
    </source>
</evidence>
<dbReference type="InterPro" id="IPR027417">
    <property type="entry name" value="P-loop_NTPase"/>
</dbReference>
<evidence type="ECO:0000256" key="12">
    <source>
        <dbReference type="HAMAP-Rule" id="MF_00165"/>
    </source>
</evidence>
<dbReference type="GO" id="GO:0006227">
    <property type="term" value="P:dUDP biosynthetic process"/>
    <property type="evidence" value="ECO:0007669"/>
    <property type="project" value="TreeGrafter"/>
</dbReference>
<gene>
    <name evidence="12" type="primary">tmk</name>
    <name evidence="14" type="ORF">SAMN05216339_11037</name>
</gene>
<name>A0A1I7IQV2_9PROT</name>
<evidence type="ECO:0000256" key="2">
    <source>
        <dbReference type="ARBA" id="ARBA00012980"/>
    </source>
</evidence>
<feature type="domain" description="Thymidylate kinase-like" evidence="13">
    <location>
        <begin position="12"/>
        <end position="197"/>
    </location>
</feature>
<evidence type="ECO:0000256" key="5">
    <source>
        <dbReference type="ARBA" id="ARBA00022727"/>
    </source>
</evidence>
<dbReference type="FunFam" id="3.40.50.300:FF:000225">
    <property type="entry name" value="Thymidylate kinase"/>
    <property type="match status" value="1"/>
</dbReference>
<dbReference type="AlphaFoldDB" id="A0A1I7IQV2"/>
<accession>A0A1I7IQV2</accession>
<dbReference type="GO" id="GO:0006235">
    <property type="term" value="P:dTTP biosynthetic process"/>
    <property type="evidence" value="ECO:0007669"/>
    <property type="project" value="UniProtKB-UniRule"/>
</dbReference>
<evidence type="ECO:0000256" key="6">
    <source>
        <dbReference type="ARBA" id="ARBA00022741"/>
    </source>
</evidence>
<dbReference type="EC" id="2.7.4.9" evidence="2 12"/>